<sequence length="76" mass="8698">MKNHKSIVTHLAPFRFTHFDTSSPPGKISRNLPLDCNINSFLLLCKLRNFRVGELQETRSTISTILLILQESVMVE</sequence>
<organism evidence="1 2">
    <name type="scientific">Smallanthus sonchifolius</name>
    <dbReference type="NCBI Taxonomy" id="185202"/>
    <lineage>
        <taxon>Eukaryota</taxon>
        <taxon>Viridiplantae</taxon>
        <taxon>Streptophyta</taxon>
        <taxon>Embryophyta</taxon>
        <taxon>Tracheophyta</taxon>
        <taxon>Spermatophyta</taxon>
        <taxon>Magnoliopsida</taxon>
        <taxon>eudicotyledons</taxon>
        <taxon>Gunneridae</taxon>
        <taxon>Pentapetalae</taxon>
        <taxon>asterids</taxon>
        <taxon>campanulids</taxon>
        <taxon>Asterales</taxon>
        <taxon>Asteraceae</taxon>
        <taxon>Asteroideae</taxon>
        <taxon>Heliantheae alliance</taxon>
        <taxon>Millerieae</taxon>
        <taxon>Smallanthus</taxon>
    </lineage>
</organism>
<keyword evidence="2" id="KW-1185">Reference proteome</keyword>
<proteinExistence type="predicted"/>
<evidence type="ECO:0000313" key="1">
    <source>
        <dbReference type="EMBL" id="KAI3731229.1"/>
    </source>
</evidence>
<evidence type="ECO:0000313" key="2">
    <source>
        <dbReference type="Proteomes" id="UP001056120"/>
    </source>
</evidence>
<reference evidence="2" key="1">
    <citation type="journal article" date="2022" name="Mol. Ecol. Resour.">
        <title>The genomes of chicory, endive, great burdock and yacon provide insights into Asteraceae palaeo-polyploidization history and plant inulin production.</title>
        <authorList>
            <person name="Fan W."/>
            <person name="Wang S."/>
            <person name="Wang H."/>
            <person name="Wang A."/>
            <person name="Jiang F."/>
            <person name="Liu H."/>
            <person name="Zhao H."/>
            <person name="Xu D."/>
            <person name="Zhang Y."/>
        </authorList>
    </citation>
    <scope>NUCLEOTIDE SEQUENCE [LARGE SCALE GENOMIC DNA]</scope>
    <source>
        <strain evidence="2">cv. Yunnan</strain>
    </source>
</reference>
<reference evidence="1 2" key="2">
    <citation type="journal article" date="2022" name="Mol. Ecol. Resour.">
        <title>The genomes of chicory, endive, great burdock and yacon provide insights into Asteraceae paleo-polyploidization history and plant inulin production.</title>
        <authorList>
            <person name="Fan W."/>
            <person name="Wang S."/>
            <person name="Wang H."/>
            <person name="Wang A."/>
            <person name="Jiang F."/>
            <person name="Liu H."/>
            <person name="Zhao H."/>
            <person name="Xu D."/>
            <person name="Zhang Y."/>
        </authorList>
    </citation>
    <scope>NUCLEOTIDE SEQUENCE [LARGE SCALE GENOMIC DNA]</scope>
    <source>
        <strain evidence="2">cv. Yunnan</strain>
        <tissue evidence="1">Leaves</tissue>
    </source>
</reference>
<protein>
    <submittedName>
        <fullName evidence="1">Uncharacterized protein</fullName>
    </submittedName>
</protein>
<comment type="caution">
    <text evidence="1">The sequence shown here is derived from an EMBL/GenBank/DDBJ whole genome shotgun (WGS) entry which is preliminary data.</text>
</comment>
<dbReference type="EMBL" id="CM042038">
    <property type="protein sequence ID" value="KAI3731229.1"/>
    <property type="molecule type" value="Genomic_DNA"/>
</dbReference>
<gene>
    <name evidence="1" type="ORF">L1987_62416</name>
</gene>
<name>A0ACB9CAE5_9ASTR</name>
<accession>A0ACB9CAE5</accession>
<dbReference type="Proteomes" id="UP001056120">
    <property type="component" value="Linkage Group LG21"/>
</dbReference>